<evidence type="ECO:0000313" key="2">
    <source>
        <dbReference type="Proteomes" id="UP001065322"/>
    </source>
</evidence>
<dbReference type="EMBL" id="CP054475">
    <property type="protein sequence ID" value="UXD86068.1"/>
    <property type="molecule type" value="Genomic_DNA"/>
</dbReference>
<dbReference type="RefSeq" id="WP_145467047.1">
    <property type="nucleotide sequence ID" value="NZ_CP054475.1"/>
</dbReference>
<protein>
    <submittedName>
        <fullName evidence="1">Uncharacterized protein</fullName>
    </submittedName>
</protein>
<evidence type="ECO:0000313" key="1">
    <source>
        <dbReference type="EMBL" id="UXD86068.1"/>
    </source>
</evidence>
<keyword evidence="2" id="KW-1185">Reference proteome</keyword>
<proteinExistence type="predicted"/>
<sequence length="61" mass="7213">MEAAMKFEAHEEVVSFDQEGKVVVNKDSQMSKKLMARRAIEAHLERKRLERDLEDFYAEEI</sequence>
<dbReference type="InterPro" id="IPR058059">
    <property type="entry name" value="PA3496-like"/>
</dbReference>
<dbReference type="NCBIfam" id="NF046101">
    <property type="entry name" value="PA3496_fam"/>
    <property type="match status" value="1"/>
</dbReference>
<dbReference type="Pfam" id="PF26620">
    <property type="entry name" value="DUF8197"/>
    <property type="match status" value="1"/>
</dbReference>
<dbReference type="Proteomes" id="UP001065322">
    <property type="component" value="Chromosome"/>
</dbReference>
<reference evidence="2" key="1">
    <citation type="submission" date="2020-06" db="EMBL/GenBank/DDBJ databases">
        <title>Thalassolituus marinus alknpb1M-1, a hydrocarbon-degrading bacterium isolated from the deep-sea overlying water using an in-situ strategy from the South China Sea basin.</title>
        <authorList>
            <person name="Dong C."/>
            <person name="Chen Y."/>
            <person name="Shao Z."/>
        </authorList>
    </citation>
    <scope>NUCLEOTIDE SEQUENCE [LARGE SCALE GENOMIC DNA]</scope>
    <source>
        <strain evidence="2">alknpb1M-1</strain>
    </source>
</reference>
<accession>A0ABY6A558</accession>
<gene>
    <name evidence="1" type="ORF">HUF19_00770</name>
</gene>
<name>A0ABY6A558_9GAMM</name>
<organism evidence="1 2">
    <name type="scientific">Thalassolituus hydrocarboniclasticus</name>
    <dbReference type="NCBI Taxonomy" id="2742796"/>
    <lineage>
        <taxon>Bacteria</taxon>
        <taxon>Pseudomonadati</taxon>
        <taxon>Pseudomonadota</taxon>
        <taxon>Gammaproteobacteria</taxon>
        <taxon>Oceanospirillales</taxon>
        <taxon>Oceanospirillaceae</taxon>
        <taxon>Thalassolituus</taxon>
    </lineage>
</organism>
<dbReference type="InterPro" id="IPR058510">
    <property type="entry name" value="DUF8197"/>
</dbReference>